<feature type="domain" description="Solute-binding protein family 3/N-terminal" evidence="8">
    <location>
        <begin position="26"/>
        <end position="261"/>
    </location>
</feature>
<dbReference type="FunFam" id="3.40.190.10:FF:000002">
    <property type="entry name" value="Glutamine ABC transporter periplasmic protein"/>
    <property type="match status" value="1"/>
</dbReference>
<dbReference type="Pfam" id="PF00497">
    <property type="entry name" value="SBP_bac_3"/>
    <property type="match status" value="1"/>
</dbReference>
<dbReference type="RefSeq" id="WP_168876154.1">
    <property type="nucleotide sequence ID" value="NZ_JABAIM010000001.1"/>
</dbReference>
<comment type="subcellular location">
    <subcellularLocation>
        <location evidence="1">Periplasm</location>
    </subcellularLocation>
</comment>
<keyword evidence="10" id="KW-1185">Reference proteome</keyword>
<proteinExistence type="inferred from homology"/>
<evidence type="ECO:0000259" key="8">
    <source>
        <dbReference type="SMART" id="SM00062"/>
    </source>
</evidence>
<dbReference type="EMBL" id="JABAIM010000001">
    <property type="protein sequence ID" value="NLR74542.1"/>
    <property type="molecule type" value="Genomic_DNA"/>
</dbReference>
<comment type="caution">
    <text evidence="9">The sequence shown here is derived from an EMBL/GenBank/DDBJ whole genome shotgun (WGS) entry which is preliminary data.</text>
</comment>
<keyword evidence="4 7" id="KW-0732">Signal</keyword>
<dbReference type="InterPro" id="IPR001638">
    <property type="entry name" value="Solute-binding_3/MltF_N"/>
</dbReference>
<dbReference type="NCBIfam" id="TIGR01096">
    <property type="entry name" value="3A0103s03R"/>
    <property type="match status" value="1"/>
</dbReference>
<dbReference type="Gene3D" id="3.40.190.10">
    <property type="entry name" value="Periplasmic binding protein-like II"/>
    <property type="match status" value="2"/>
</dbReference>
<dbReference type="CDD" id="cd13703">
    <property type="entry name" value="PBP2_HisJ_LAO"/>
    <property type="match status" value="1"/>
</dbReference>
<evidence type="ECO:0000313" key="10">
    <source>
        <dbReference type="Proteomes" id="UP000587991"/>
    </source>
</evidence>
<dbReference type="PROSITE" id="PS01039">
    <property type="entry name" value="SBP_BACTERIAL_3"/>
    <property type="match status" value="1"/>
</dbReference>
<evidence type="ECO:0000256" key="2">
    <source>
        <dbReference type="ARBA" id="ARBA00010333"/>
    </source>
</evidence>
<evidence type="ECO:0000256" key="7">
    <source>
        <dbReference type="SAM" id="SignalP"/>
    </source>
</evidence>
<feature type="chain" id="PRO_5032872977" evidence="7">
    <location>
        <begin position="22"/>
        <end position="265"/>
    </location>
</feature>
<dbReference type="GO" id="GO:0030288">
    <property type="term" value="C:outer membrane-bounded periplasmic space"/>
    <property type="evidence" value="ECO:0007669"/>
    <property type="project" value="InterPro"/>
</dbReference>
<comment type="similarity">
    <text evidence="2 6">Belongs to the bacterial solute-binding protein 3 family.</text>
</comment>
<evidence type="ECO:0000313" key="9">
    <source>
        <dbReference type="EMBL" id="NLR74542.1"/>
    </source>
</evidence>
<evidence type="ECO:0000256" key="1">
    <source>
        <dbReference type="ARBA" id="ARBA00004418"/>
    </source>
</evidence>
<protein>
    <submittedName>
        <fullName evidence="9">ABC transporter substrate-binding protein</fullName>
    </submittedName>
</protein>
<dbReference type="PANTHER" id="PTHR35936:SF13">
    <property type="entry name" value="HISTIDINE-BINDING PERIPLASMIC PROTEIN"/>
    <property type="match status" value="1"/>
</dbReference>
<evidence type="ECO:0000256" key="4">
    <source>
        <dbReference type="ARBA" id="ARBA00022729"/>
    </source>
</evidence>
<dbReference type="InterPro" id="IPR005768">
    <property type="entry name" value="Lys_Arg_Orn-bd"/>
</dbReference>
<organism evidence="9 10">
    <name type="scientific">Leeia aquatica</name>
    <dbReference type="NCBI Taxonomy" id="2725557"/>
    <lineage>
        <taxon>Bacteria</taxon>
        <taxon>Pseudomonadati</taxon>
        <taxon>Pseudomonadota</taxon>
        <taxon>Betaproteobacteria</taxon>
        <taxon>Neisseriales</taxon>
        <taxon>Leeiaceae</taxon>
        <taxon>Leeia</taxon>
    </lineage>
</organism>
<dbReference type="Proteomes" id="UP000587991">
    <property type="component" value="Unassembled WGS sequence"/>
</dbReference>
<accession>A0A847SF21</accession>
<evidence type="ECO:0000256" key="3">
    <source>
        <dbReference type="ARBA" id="ARBA00022448"/>
    </source>
</evidence>
<dbReference type="AlphaFoldDB" id="A0A847SF21"/>
<gene>
    <name evidence="9" type="ORF">HF682_05160</name>
</gene>
<dbReference type="SUPFAM" id="SSF53850">
    <property type="entry name" value="Periplasmic binding protein-like II"/>
    <property type="match status" value="1"/>
</dbReference>
<dbReference type="PANTHER" id="PTHR35936">
    <property type="entry name" value="MEMBRANE-BOUND LYTIC MUREIN TRANSGLYCOSYLASE F"/>
    <property type="match status" value="1"/>
</dbReference>
<evidence type="ECO:0000256" key="5">
    <source>
        <dbReference type="ARBA" id="ARBA00022764"/>
    </source>
</evidence>
<keyword evidence="5" id="KW-0574">Periplasm</keyword>
<name>A0A847SF21_9NEIS</name>
<dbReference type="SMART" id="SM00062">
    <property type="entry name" value="PBPb"/>
    <property type="match status" value="1"/>
</dbReference>
<evidence type="ECO:0000256" key="6">
    <source>
        <dbReference type="RuleBase" id="RU003744"/>
    </source>
</evidence>
<dbReference type="InterPro" id="IPR018313">
    <property type="entry name" value="SBP_3_CS"/>
</dbReference>
<sequence>MKKAIAALTLAASVASMGAFAKDWKEIRIGVEGAYPPFSETKPDGSIVGFDIDIAMALCEEMKAKCTLVKQDWDGMIPALQAKKFDAIIASMSINEERKQKVDFSKKYYNTPQRLVAKNNTKIKDAKPEHLKDVKIGVQRGTIADQFVSKFWEPKGAKVVRYAKQDEVYMDLKAGRVDASFQDSVEASEGFLKKPEGKDFKFVGEPMFGKTPEEKAVLGEGAGVAVRKEDKDLRDAFNKAIDAIRKSGKYGKINGKYFKFDVYGG</sequence>
<keyword evidence="3" id="KW-0813">Transport</keyword>
<reference evidence="9 10" key="1">
    <citation type="submission" date="2020-04" db="EMBL/GenBank/DDBJ databases">
        <title>Draft genome of Leeia sp. IMCC25680.</title>
        <authorList>
            <person name="Song J."/>
            <person name="Cho J.-C."/>
        </authorList>
    </citation>
    <scope>NUCLEOTIDE SEQUENCE [LARGE SCALE GENOMIC DNA]</scope>
    <source>
        <strain evidence="9 10">IMCC25680</strain>
    </source>
</reference>
<feature type="signal peptide" evidence="7">
    <location>
        <begin position="1"/>
        <end position="21"/>
    </location>
</feature>